<keyword evidence="2 6" id="KW-0547">Nucleotide-binding</keyword>
<dbReference type="GO" id="GO:0005524">
    <property type="term" value="F:ATP binding"/>
    <property type="evidence" value="ECO:0007669"/>
    <property type="project" value="UniProtKB-UniRule"/>
</dbReference>
<dbReference type="Pfam" id="PF10431">
    <property type="entry name" value="ClpB_D2-small"/>
    <property type="match status" value="1"/>
</dbReference>
<keyword evidence="9" id="KW-0378">Hydrolase</keyword>
<proteinExistence type="inferred from homology"/>
<comment type="similarity">
    <text evidence="6 7">Belongs to the ClpX chaperone family.</text>
</comment>
<evidence type="ECO:0000256" key="2">
    <source>
        <dbReference type="ARBA" id="ARBA00022741"/>
    </source>
</evidence>
<reference evidence="10" key="1">
    <citation type="submission" date="2018-11" db="EMBL/GenBank/DDBJ databases">
        <title>Genome sequencing of a novel mesophilic and cellulolytic organism within the genus Hungateiclostridium.</title>
        <authorList>
            <person name="Rettenmaier R."/>
            <person name="Liebl W."/>
            <person name="Zverlov V."/>
        </authorList>
    </citation>
    <scope>NUCLEOTIDE SEQUENCE [LARGE SCALE GENOMIC DNA]</scope>
    <source>
        <strain evidence="10">N2K1</strain>
    </source>
</reference>
<keyword evidence="4 6" id="KW-0067">ATP-binding</keyword>
<comment type="function">
    <text evidence="6">ATP-dependent specificity component of the Clp protease. It directs the protease to specific substrates. Can perform chaperone functions in the absence of ClpP.</text>
</comment>
<dbReference type="SMART" id="SM00382">
    <property type="entry name" value="AAA"/>
    <property type="match status" value="1"/>
</dbReference>
<dbReference type="GO" id="GO:0008233">
    <property type="term" value="F:peptidase activity"/>
    <property type="evidence" value="ECO:0007669"/>
    <property type="project" value="UniProtKB-KW"/>
</dbReference>
<dbReference type="GO" id="GO:0051301">
    <property type="term" value="P:cell division"/>
    <property type="evidence" value="ECO:0007669"/>
    <property type="project" value="TreeGrafter"/>
</dbReference>
<dbReference type="RefSeq" id="WP_069195767.1">
    <property type="nucleotide sequence ID" value="NZ_RLII01000006.1"/>
</dbReference>
<keyword evidence="9" id="KW-0645">Protease</keyword>
<dbReference type="GO" id="GO:0016887">
    <property type="term" value="F:ATP hydrolysis activity"/>
    <property type="evidence" value="ECO:0007669"/>
    <property type="project" value="InterPro"/>
</dbReference>
<dbReference type="InterPro" id="IPR003593">
    <property type="entry name" value="AAA+_ATPase"/>
</dbReference>
<feature type="binding site" evidence="6 7">
    <location>
        <position position="15"/>
    </location>
    <ligand>
        <name>Zn(2+)</name>
        <dbReference type="ChEBI" id="CHEBI:29105"/>
    </ligand>
</feature>
<dbReference type="InterPro" id="IPR004487">
    <property type="entry name" value="Clp_protease_ATP-bd_su_ClpX"/>
</dbReference>
<dbReference type="GO" id="GO:0051603">
    <property type="term" value="P:proteolysis involved in protein catabolic process"/>
    <property type="evidence" value="ECO:0007669"/>
    <property type="project" value="TreeGrafter"/>
</dbReference>
<dbReference type="GO" id="GO:0009376">
    <property type="term" value="C:HslUV protease complex"/>
    <property type="evidence" value="ECO:0007669"/>
    <property type="project" value="TreeGrafter"/>
</dbReference>
<dbReference type="GO" id="GO:0046983">
    <property type="term" value="F:protein dimerization activity"/>
    <property type="evidence" value="ECO:0007669"/>
    <property type="project" value="UniProtKB-UniRule"/>
</dbReference>
<dbReference type="SMART" id="SM00994">
    <property type="entry name" value="zf-C4_ClpX"/>
    <property type="match status" value="1"/>
</dbReference>
<feature type="binding site" evidence="6 7">
    <location>
        <position position="12"/>
    </location>
    <ligand>
        <name>Zn(2+)</name>
        <dbReference type="ChEBI" id="CHEBI:29105"/>
    </ligand>
</feature>
<dbReference type="CDD" id="cd19497">
    <property type="entry name" value="RecA-like_ClpX"/>
    <property type="match status" value="1"/>
</dbReference>
<accession>A0A4Q0I5D2</accession>
<evidence type="ECO:0000313" key="10">
    <source>
        <dbReference type="Proteomes" id="UP000289166"/>
    </source>
</evidence>
<dbReference type="InterPro" id="IPR003959">
    <property type="entry name" value="ATPase_AAA_core"/>
</dbReference>
<evidence type="ECO:0000259" key="8">
    <source>
        <dbReference type="PROSITE" id="PS51902"/>
    </source>
</evidence>
<feature type="binding site" evidence="6">
    <location>
        <begin position="117"/>
        <end position="124"/>
    </location>
    <ligand>
        <name>ATP</name>
        <dbReference type="ChEBI" id="CHEBI:30616"/>
    </ligand>
</feature>
<dbReference type="Gene3D" id="1.10.8.60">
    <property type="match status" value="1"/>
</dbReference>
<sequence length="431" mass="47857">MSRYDEKKQLKCSFCGKTQEQVKRLVAGPGVYICDECIELCSEIIEEEFEEAKADAELNDIPKPSEIREILDQYVVGQESAKKSLAVAVYNHYKRINSDVKGSDVELQKSNIVMLGPTGSGKTLLAQTLAKILNVPFAIADATSLTEAGYVGEDVENILLKLIQAADYDIEKAEKGIIYIDEIDKIARKSENPSITRDVSGEGVQQALLKILEGTVASVPPQGGRKHPHQEFIQIDTTNILFICGGAFDGIDKIIENRIGKKTMGFGAKIESPKKANLGETLRNILPQDLLKFGLIPEFVGRLPVIVTLHSLDREALVKILNEPKNALVKQYQKLFEMDDVILEFEKEAIEAIADKAIERNTGARGLRAIIEETMLDVMYDIPSQENVEKCIVTRDTVEKMITPTIIINENKKSIKKPANKKSRVKKESAS</sequence>
<dbReference type="InterPro" id="IPR050052">
    <property type="entry name" value="ATP-dep_Clp_protease_ClpX"/>
</dbReference>
<name>A0A4Q0I5D2_9FIRM</name>
<dbReference type="NCBIfam" id="NF003745">
    <property type="entry name" value="PRK05342.1"/>
    <property type="match status" value="1"/>
</dbReference>
<dbReference type="PROSITE" id="PS51902">
    <property type="entry name" value="CLPX_ZB"/>
    <property type="match status" value="1"/>
</dbReference>
<evidence type="ECO:0000256" key="5">
    <source>
        <dbReference type="ARBA" id="ARBA00023186"/>
    </source>
</evidence>
<evidence type="ECO:0000256" key="7">
    <source>
        <dbReference type="PROSITE-ProRule" id="PRU01250"/>
    </source>
</evidence>
<comment type="subunit">
    <text evidence="6">Component of the ClpX-ClpP complex. Forms a hexameric ring that, in the presence of ATP, binds to fourteen ClpP subunits assembled into a disk-like structure with a central cavity, resembling the structure of eukaryotic proteasomes.</text>
</comment>
<dbReference type="Pfam" id="PF07724">
    <property type="entry name" value="AAA_2"/>
    <property type="match status" value="1"/>
</dbReference>
<keyword evidence="10" id="KW-1185">Reference proteome</keyword>
<dbReference type="SUPFAM" id="SSF57716">
    <property type="entry name" value="Glucocorticoid receptor-like (DNA-binding domain)"/>
    <property type="match status" value="1"/>
</dbReference>
<dbReference type="GO" id="GO:0051082">
    <property type="term" value="F:unfolded protein binding"/>
    <property type="evidence" value="ECO:0007669"/>
    <property type="project" value="UniProtKB-UniRule"/>
</dbReference>
<dbReference type="InterPro" id="IPR027417">
    <property type="entry name" value="P-loop_NTPase"/>
</dbReference>
<dbReference type="PANTHER" id="PTHR48102:SF7">
    <property type="entry name" value="ATP-DEPENDENT CLP PROTEASE ATP-BINDING SUBUNIT CLPX-LIKE, MITOCHONDRIAL"/>
    <property type="match status" value="1"/>
</dbReference>
<dbReference type="InterPro" id="IPR046425">
    <property type="entry name" value="ClpX_bact"/>
</dbReference>
<dbReference type="AlphaFoldDB" id="A0A4Q0I5D2"/>
<evidence type="ECO:0000313" key="9">
    <source>
        <dbReference type="EMBL" id="RXE59491.1"/>
    </source>
</evidence>
<dbReference type="SUPFAM" id="SSF52540">
    <property type="entry name" value="P-loop containing nucleoside triphosphate hydrolases"/>
    <property type="match status" value="1"/>
</dbReference>
<dbReference type="NCBIfam" id="TIGR00382">
    <property type="entry name" value="clpX"/>
    <property type="match status" value="1"/>
</dbReference>
<dbReference type="PANTHER" id="PTHR48102">
    <property type="entry name" value="ATP-DEPENDENT CLP PROTEASE ATP-BINDING SUBUNIT CLPX-LIKE, MITOCHONDRIAL-RELATED"/>
    <property type="match status" value="1"/>
</dbReference>
<dbReference type="GO" id="GO:0140662">
    <property type="term" value="F:ATP-dependent protein folding chaperone"/>
    <property type="evidence" value="ECO:0007669"/>
    <property type="project" value="InterPro"/>
</dbReference>
<dbReference type="FunFam" id="1.10.8.60:FF:000002">
    <property type="entry name" value="ATP-dependent Clp protease ATP-binding subunit ClpX"/>
    <property type="match status" value="1"/>
</dbReference>
<dbReference type="Pfam" id="PF06689">
    <property type="entry name" value="zf-C4_ClpX"/>
    <property type="match status" value="1"/>
</dbReference>
<comment type="caution">
    <text evidence="9">The sequence shown here is derived from an EMBL/GenBank/DDBJ whole genome shotgun (WGS) entry which is preliminary data.</text>
</comment>
<keyword evidence="3 6" id="KW-0862">Zinc</keyword>
<dbReference type="InterPro" id="IPR010603">
    <property type="entry name" value="Znf_CppX_C4"/>
</dbReference>
<feature type="binding site" evidence="6 7">
    <location>
        <position position="34"/>
    </location>
    <ligand>
        <name>Zn(2+)</name>
        <dbReference type="ChEBI" id="CHEBI:29105"/>
    </ligand>
</feature>
<gene>
    <name evidence="6 9" type="primary">clpX</name>
    <name evidence="9" type="ORF">EFD62_07530</name>
</gene>
<evidence type="ECO:0000256" key="1">
    <source>
        <dbReference type="ARBA" id="ARBA00022723"/>
    </source>
</evidence>
<evidence type="ECO:0000256" key="4">
    <source>
        <dbReference type="ARBA" id="ARBA00022840"/>
    </source>
</evidence>
<keyword evidence="5 6" id="KW-0143">Chaperone</keyword>
<feature type="binding site" evidence="6 7">
    <location>
        <position position="37"/>
    </location>
    <ligand>
        <name>Zn(2+)</name>
        <dbReference type="ChEBI" id="CHEBI:29105"/>
    </ligand>
</feature>
<dbReference type="HAMAP" id="MF_00175">
    <property type="entry name" value="ClpX"/>
    <property type="match status" value="1"/>
</dbReference>
<dbReference type="Gene3D" id="3.40.50.300">
    <property type="entry name" value="P-loop containing nucleotide triphosphate hydrolases"/>
    <property type="match status" value="1"/>
</dbReference>
<evidence type="ECO:0000256" key="6">
    <source>
        <dbReference type="HAMAP-Rule" id="MF_00175"/>
    </source>
</evidence>
<evidence type="ECO:0000256" key="3">
    <source>
        <dbReference type="ARBA" id="ARBA00022833"/>
    </source>
</evidence>
<dbReference type="FunFam" id="3.40.50.300:FF:000005">
    <property type="entry name" value="ATP-dependent Clp protease ATP-binding subunit ClpX"/>
    <property type="match status" value="1"/>
</dbReference>
<feature type="domain" description="ClpX-type ZB" evidence="8">
    <location>
        <begin position="1"/>
        <end position="53"/>
    </location>
</feature>
<dbReference type="OrthoDB" id="9804062at2"/>
<keyword evidence="1 6" id="KW-0479">Metal-binding</keyword>
<dbReference type="SMART" id="SM01086">
    <property type="entry name" value="ClpB_D2-small"/>
    <property type="match status" value="1"/>
</dbReference>
<dbReference type="Gene3D" id="6.20.220.10">
    <property type="entry name" value="ClpX chaperone, C4-type zinc finger domain"/>
    <property type="match status" value="1"/>
</dbReference>
<dbReference type="EMBL" id="RLII01000006">
    <property type="protein sequence ID" value="RXE59491.1"/>
    <property type="molecule type" value="Genomic_DNA"/>
</dbReference>
<dbReference type="Proteomes" id="UP000289166">
    <property type="component" value="Unassembled WGS sequence"/>
</dbReference>
<protein>
    <recommendedName>
        <fullName evidence="6">ATP-dependent Clp protease ATP-binding subunit ClpX</fullName>
    </recommendedName>
</protein>
<dbReference type="InterPro" id="IPR019489">
    <property type="entry name" value="Clp_ATPase_C"/>
</dbReference>
<organism evidence="9 10">
    <name type="scientific">Acetivibrio mesophilus</name>
    <dbReference type="NCBI Taxonomy" id="2487273"/>
    <lineage>
        <taxon>Bacteria</taxon>
        <taxon>Bacillati</taxon>
        <taxon>Bacillota</taxon>
        <taxon>Clostridia</taxon>
        <taxon>Eubacteriales</taxon>
        <taxon>Oscillospiraceae</taxon>
        <taxon>Acetivibrio</taxon>
    </lineage>
</organism>
<dbReference type="InterPro" id="IPR038366">
    <property type="entry name" value="Znf_CppX_C4_sf"/>
</dbReference>
<dbReference type="GO" id="GO:0008270">
    <property type="term" value="F:zinc ion binding"/>
    <property type="evidence" value="ECO:0007669"/>
    <property type="project" value="UniProtKB-UniRule"/>
</dbReference>
<dbReference type="InterPro" id="IPR059188">
    <property type="entry name" value="Znf_CLPX-like"/>
</dbReference>